<accession>A0AAU2HAW6</accession>
<organism evidence="1">
    <name type="scientific">Streptomyces sp. NBC_00060</name>
    <dbReference type="NCBI Taxonomy" id="2975636"/>
    <lineage>
        <taxon>Bacteria</taxon>
        <taxon>Bacillati</taxon>
        <taxon>Actinomycetota</taxon>
        <taxon>Actinomycetes</taxon>
        <taxon>Kitasatosporales</taxon>
        <taxon>Streptomycetaceae</taxon>
        <taxon>Streptomyces</taxon>
    </lineage>
</organism>
<reference evidence="1" key="1">
    <citation type="submission" date="2022-10" db="EMBL/GenBank/DDBJ databases">
        <title>The complete genomes of actinobacterial strains from the NBC collection.</title>
        <authorList>
            <person name="Joergensen T.S."/>
            <person name="Alvarez Arevalo M."/>
            <person name="Sterndorff E.B."/>
            <person name="Faurdal D."/>
            <person name="Vuksanovic O."/>
            <person name="Mourched A.-S."/>
            <person name="Charusanti P."/>
            <person name="Shaw S."/>
            <person name="Blin K."/>
            <person name="Weber T."/>
        </authorList>
    </citation>
    <scope>NUCLEOTIDE SEQUENCE</scope>
    <source>
        <strain evidence="1">NBC_00060</strain>
    </source>
</reference>
<name>A0AAU2HAW6_9ACTN</name>
<protein>
    <submittedName>
        <fullName evidence="1">Uncharacterized protein</fullName>
    </submittedName>
</protein>
<dbReference type="EMBL" id="CP108253">
    <property type="protein sequence ID" value="WTU44706.1"/>
    <property type="molecule type" value="Genomic_DNA"/>
</dbReference>
<evidence type="ECO:0000313" key="1">
    <source>
        <dbReference type="EMBL" id="WTU44706.1"/>
    </source>
</evidence>
<sequence>MGKIATRWGMEVHRSGRYGQGPMEAKRVLPEGFTFWVRMNGDDDGRARRAECMALNSMSEKVAATLTECADIALDGKATTRHKEWISAQLAIADKPDGPRESTDTLTENGFTMRLVARDTGTILTITRAA</sequence>
<dbReference type="AlphaFoldDB" id="A0AAU2HAW6"/>
<proteinExistence type="predicted"/>
<gene>
    <name evidence="1" type="ORF">OHV25_36530</name>
</gene>